<dbReference type="GO" id="GO:0003723">
    <property type="term" value="F:RNA binding"/>
    <property type="evidence" value="ECO:0007669"/>
    <property type="project" value="UniProtKB-UniRule"/>
</dbReference>
<keyword evidence="7" id="KW-1185">Reference proteome</keyword>
<dbReference type="CDD" id="cd12373">
    <property type="entry name" value="RRM_SRSF3_like"/>
    <property type="match status" value="1"/>
</dbReference>
<reference evidence="6" key="1">
    <citation type="journal article" date="2023" name="Mol. Biol. Evol.">
        <title>Third-Generation Sequencing Reveals the Adaptive Role of the Epigenome in Three Deep-Sea Polychaetes.</title>
        <authorList>
            <person name="Perez M."/>
            <person name="Aroh O."/>
            <person name="Sun Y."/>
            <person name="Lan Y."/>
            <person name="Juniper S.K."/>
            <person name="Young C.R."/>
            <person name="Angers B."/>
            <person name="Qian P.Y."/>
        </authorList>
    </citation>
    <scope>NUCLEOTIDE SEQUENCE</scope>
    <source>
        <strain evidence="6">P08H-3</strain>
    </source>
</reference>
<dbReference type="Gene3D" id="4.10.60.10">
    <property type="entry name" value="Zinc finger, CCHC-type"/>
    <property type="match status" value="1"/>
</dbReference>
<proteinExistence type="predicted"/>
<dbReference type="InterPro" id="IPR001878">
    <property type="entry name" value="Znf_CCHC"/>
</dbReference>
<feature type="domain" description="RRM" evidence="4">
    <location>
        <begin position="5"/>
        <end position="78"/>
    </location>
</feature>
<feature type="compositionally biased region" description="Gly residues" evidence="3">
    <location>
        <begin position="136"/>
        <end position="146"/>
    </location>
</feature>
<dbReference type="SUPFAM" id="SSF57756">
    <property type="entry name" value="Retrovirus zinc finger-like domains"/>
    <property type="match status" value="1"/>
</dbReference>
<dbReference type="AlphaFoldDB" id="A0AAD9IX79"/>
<dbReference type="SMART" id="SM00360">
    <property type="entry name" value="RRM"/>
    <property type="match status" value="1"/>
</dbReference>
<feature type="domain" description="CCHC-type" evidence="5">
    <location>
        <begin position="104"/>
        <end position="120"/>
    </location>
</feature>
<feature type="compositionally biased region" description="Basic residues" evidence="3">
    <location>
        <begin position="164"/>
        <end position="177"/>
    </location>
</feature>
<evidence type="ECO:0000313" key="6">
    <source>
        <dbReference type="EMBL" id="KAK2142262.1"/>
    </source>
</evidence>
<dbReference type="SUPFAM" id="SSF54928">
    <property type="entry name" value="RNA-binding domain, RBD"/>
    <property type="match status" value="1"/>
</dbReference>
<evidence type="ECO:0000256" key="2">
    <source>
        <dbReference type="PROSITE-ProRule" id="PRU00176"/>
    </source>
</evidence>
<dbReference type="InterPro" id="IPR012677">
    <property type="entry name" value="Nucleotide-bd_a/b_plait_sf"/>
</dbReference>
<dbReference type="InterPro" id="IPR036875">
    <property type="entry name" value="Znf_CCHC_sf"/>
</dbReference>
<organism evidence="6 7">
    <name type="scientific">Paralvinella palmiformis</name>
    <dbReference type="NCBI Taxonomy" id="53620"/>
    <lineage>
        <taxon>Eukaryota</taxon>
        <taxon>Metazoa</taxon>
        <taxon>Spiralia</taxon>
        <taxon>Lophotrochozoa</taxon>
        <taxon>Annelida</taxon>
        <taxon>Polychaeta</taxon>
        <taxon>Sedentaria</taxon>
        <taxon>Canalipalpata</taxon>
        <taxon>Terebellida</taxon>
        <taxon>Terebelliformia</taxon>
        <taxon>Alvinellidae</taxon>
        <taxon>Paralvinella</taxon>
    </lineage>
</organism>
<dbReference type="InterPro" id="IPR035979">
    <property type="entry name" value="RBD_domain_sf"/>
</dbReference>
<keyword evidence="1" id="KW-0479">Metal-binding</keyword>
<dbReference type="InterPro" id="IPR050907">
    <property type="entry name" value="SRSF"/>
</dbReference>
<dbReference type="Pfam" id="PF00098">
    <property type="entry name" value="zf-CCHC"/>
    <property type="match status" value="1"/>
</dbReference>
<gene>
    <name evidence="6" type="ORF">LSH36_979g01071</name>
</gene>
<dbReference type="Gene3D" id="3.30.70.330">
    <property type="match status" value="1"/>
</dbReference>
<dbReference type="GO" id="GO:0008270">
    <property type="term" value="F:zinc ion binding"/>
    <property type="evidence" value="ECO:0007669"/>
    <property type="project" value="UniProtKB-KW"/>
</dbReference>
<evidence type="ECO:0000259" key="4">
    <source>
        <dbReference type="PROSITE" id="PS50102"/>
    </source>
</evidence>
<feature type="compositionally biased region" description="Basic and acidic residues" evidence="3">
    <location>
        <begin position="179"/>
        <end position="195"/>
    </location>
</feature>
<dbReference type="PROSITE" id="PS50102">
    <property type="entry name" value="RRM"/>
    <property type="match status" value="1"/>
</dbReference>
<evidence type="ECO:0000256" key="3">
    <source>
        <dbReference type="SAM" id="MobiDB-lite"/>
    </source>
</evidence>
<dbReference type="PANTHER" id="PTHR23147">
    <property type="entry name" value="SERINE/ARGININE RICH SPLICING FACTOR"/>
    <property type="match status" value="1"/>
</dbReference>
<dbReference type="SMART" id="SM00343">
    <property type="entry name" value="ZnF_C2HC"/>
    <property type="match status" value="1"/>
</dbReference>
<dbReference type="InterPro" id="IPR000504">
    <property type="entry name" value="RRM_dom"/>
</dbReference>
<evidence type="ECO:0000256" key="1">
    <source>
        <dbReference type="PROSITE-ProRule" id="PRU00047"/>
    </source>
</evidence>
<keyword evidence="2" id="KW-0694">RNA-binding</keyword>
<evidence type="ECO:0000259" key="5">
    <source>
        <dbReference type="PROSITE" id="PS50158"/>
    </source>
</evidence>
<sequence>MPSECKLYVGALGRDTTKKDLEHAFGYYGQLVDVWMPRNSQGFAFVEFEDSRDAADALKSMDGTEVCGARIRVEFSSDRRGQRSRGGAGAFRGRGARRFNRDDKCYACGEHGHYAYDCRQNTRGGRRRSRSNSPRYGGGGGGGGGSRRSYSRSRSRSVSPNKDRYRRSPPRYQRSSRSRSPDDSYRRRSRSESPRRRQNCYE</sequence>
<dbReference type="Pfam" id="PF00076">
    <property type="entry name" value="RRM_1"/>
    <property type="match status" value="1"/>
</dbReference>
<keyword evidence="1" id="KW-0862">Zinc</keyword>
<evidence type="ECO:0000313" key="7">
    <source>
        <dbReference type="Proteomes" id="UP001208570"/>
    </source>
</evidence>
<feature type="region of interest" description="Disordered" evidence="3">
    <location>
        <begin position="117"/>
        <end position="202"/>
    </location>
</feature>
<accession>A0AAD9IX79</accession>
<dbReference type="EMBL" id="JAODUP010000979">
    <property type="protein sequence ID" value="KAK2142262.1"/>
    <property type="molecule type" value="Genomic_DNA"/>
</dbReference>
<keyword evidence="1" id="KW-0863">Zinc-finger</keyword>
<comment type="caution">
    <text evidence="6">The sequence shown here is derived from an EMBL/GenBank/DDBJ whole genome shotgun (WGS) entry which is preliminary data.</text>
</comment>
<name>A0AAD9IX79_9ANNE</name>
<dbReference type="PROSITE" id="PS50158">
    <property type="entry name" value="ZF_CCHC"/>
    <property type="match status" value="1"/>
</dbReference>
<protein>
    <submittedName>
        <fullName evidence="6">Uncharacterized protein</fullName>
    </submittedName>
</protein>
<dbReference type="Proteomes" id="UP001208570">
    <property type="component" value="Unassembled WGS sequence"/>
</dbReference>